<keyword evidence="3" id="KW-1185">Reference proteome</keyword>
<feature type="domain" description="Knr4/Smi1-like" evidence="1">
    <location>
        <begin position="18"/>
        <end position="137"/>
    </location>
</feature>
<organism evidence="2 3">
    <name type="scientific">Mesobacillus selenatarsenatis (strain DSM 18680 / JCM 14380 / FERM P-15431 / SF-1)</name>
    <dbReference type="NCBI Taxonomy" id="1321606"/>
    <lineage>
        <taxon>Bacteria</taxon>
        <taxon>Bacillati</taxon>
        <taxon>Bacillota</taxon>
        <taxon>Bacilli</taxon>
        <taxon>Bacillales</taxon>
        <taxon>Bacillaceae</taxon>
        <taxon>Mesobacillus</taxon>
    </lineage>
</organism>
<evidence type="ECO:0000313" key="3">
    <source>
        <dbReference type="Proteomes" id="UP000031014"/>
    </source>
</evidence>
<evidence type="ECO:0000313" key="2">
    <source>
        <dbReference type="EMBL" id="GAM16210.1"/>
    </source>
</evidence>
<dbReference type="InterPro" id="IPR037883">
    <property type="entry name" value="Knr4/Smi1-like_sf"/>
</dbReference>
<accession>A0A0A8X8B9</accession>
<reference evidence="2 3" key="1">
    <citation type="submission" date="2013-06" db="EMBL/GenBank/DDBJ databases">
        <title>Whole genome shotgun sequence of Bacillus selenatarsenatis SF-1.</title>
        <authorList>
            <person name="Kuroda M."/>
            <person name="Sei K."/>
            <person name="Yamashita M."/>
            <person name="Ike M."/>
        </authorList>
    </citation>
    <scope>NUCLEOTIDE SEQUENCE [LARGE SCALE GENOMIC DNA]</scope>
    <source>
        <strain evidence="2 3">SF-1</strain>
    </source>
</reference>
<dbReference type="RefSeq" id="WP_041967816.1">
    <property type="nucleotide sequence ID" value="NZ_BASE01000113.1"/>
</dbReference>
<comment type="caution">
    <text evidence="2">The sequence shown here is derived from an EMBL/GenBank/DDBJ whole genome shotgun (WGS) entry which is preliminary data.</text>
</comment>
<sequence length="145" mass="17098">MWREFVTSISNEHYFKEPATKYEIDQIQKDLNVELPEELAGLLNETNGVFDNWNCPLIWSASQIVKDNLFFRNFDDYKDIYMPFDNLFFFSEAGNGDLFCYAILKNGNIEKNDIYVWNHEDDSRTWVAASLKQFIEGWLTDKIGV</sequence>
<dbReference type="SMART" id="SM00860">
    <property type="entry name" value="SMI1_KNR4"/>
    <property type="match status" value="1"/>
</dbReference>
<protein>
    <recommendedName>
        <fullName evidence="1">Knr4/Smi1-like domain-containing protein</fullName>
    </recommendedName>
</protein>
<gene>
    <name evidence="2" type="ORF">SAMD00020551_4398</name>
</gene>
<dbReference type="Pfam" id="PF14568">
    <property type="entry name" value="SUKH_6"/>
    <property type="match status" value="1"/>
</dbReference>
<dbReference type="AlphaFoldDB" id="A0A0A8X8B9"/>
<dbReference type="Proteomes" id="UP000031014">
    <property type="component" value="Unassembled WGS sequence"/>
</dbReference>
<evidence type="ECO:0000259" key="1">
    <source>
        <dbReference type="SMART" id="SM00860"/>
    </source>
</evidence>
<dbReference type="InterPro" id="IPR018958">
    <property type="entry name" value="Knr4/Smi1-like_dom"/>
</dbReference>
<dbReference type="EMBL" id="BASE01000113">
    <property type="protein sequence ID" value="GAM16210.1"/>
    <property type="molecule type" value="Genomic_DNA"/>
</dbReference>
<dbReference type="SUPFAM" id="SSF160631">
    <property type="entry name" value="SMI1/KNR4-like"/>
    <property type="match status" value="1"/>
</dbReference>
<dbReference type="Gene3D" id="3.40.1580.10">
    <property type="entry name" value="SMI1/KNR4-like"/>
    <property type="match status" value="1"/>
</dbReference>
<dbReference type="OrthoDB" id="3478416at2"/>
<proteinExistence type="predicted"/>
<name>A0A0A8X8B9_MESS1</name>